<organism evidence="6 7">
    <name type="scientific">Saprolegnia parasitica (strain CBS 223.65)</name>
    <dbReference type="NCBI Taxonomy" id="695850"/>
    <lineage>
        <taxon>Eukaryota</taxon>
        <taxon>Sar</taxon>
        <taxon>Stramenopiles</taxon>
        <taxon>Oomycota</taxon>
        <taxon>Saprolegniomycetes</taxon>
        <taxon>Saprolegniales</taxon>
        <taxon>Saprolegniaceae</taxon>
        <taxon>Saprolegnia</taxon>
    </lineage>
</organism>
<reference evidence="6 7" key="1">
    <citation type="journal article" date="2013" name="PLoS Genet.">
        <title>Distinctive expansion of potential virulence genes in the genome of the oomycete fish pathogen Saprolegnia parasitica.</title>
        <authorList>
            <person name="Jiang R.H."/>
            <person name="de Bruijn I."/>
            <person name="Haas B.J."/>
            <person name="Belmonte R."/>
            <person name="Lobach L."/>
            <person name="Christie J."/>
            <person name="van den Ackerveken G."/>
            <person name="Bottin A."/>
            <person name="Bulone V."/>
            <person name="Diaz-Moreno S.M."/>
            <person name="Dumas B."/>
            <person name="Fan L."/>
            <person name="Gaulin E."/>
            <person name="Govers F."/>
            <person name="Grenville-Briggs L.J."/>
            <person name="Horner N.R."/>
            <person name="Levin J.Z."/>
            <person name="Mammella M."/>
            <person name="Meijer H.J."/>
            <person name="Morris P."/>
            <person name="Nusbaum C."/>
            <person name="Oome S."/>
            <person name="Phillips A.J."/>
            <person name="van Rooyen D."/>
            <person name="Rzeszutek E."/>
            <person name="Saraiva M."/>
            <person name="Secombes C.J."/>
            <person name="Seidl M.F."/>
            <person name="Snel B."/>
            <person name="Stassen J.H."/>
            <person name="Sykes S."/>
            <person name="Tripathy S."/>
            <person name="van den Berg H."/>
            <person name="Vega-Arreguin J.C."/>
            <person name="Wawra S."/>
            <person name="Young S.K."/>
            <person name="Zeng Q."/>
            <person name="Dieguez-Uribeondo J."/>
            <person name="Russ C."/>
            <person name="Tyler B.M."/>
            <person name="van West P."/>
        </authorList>
    </citation>
    <scope>NUCLEOTIDE SEQUENCE [LARGE SCALE GENOMIC DNA]</scope>
    <source>
        <strain evidence="6 7">CBS 223.65</strain>
    </source>
</reference>
<keyword evidence="2" id="KW-0249">Electron transport</keyword>
<dbReference type="OrthoDB" id="44061at2759"/>
<dbReference type="Proteomes" id="UP000030745">
    <property type="component" value="Unassembled WGS sequence"/>
</dbReference>
<dbReference type="GeneID" id="24139901"/>
<dbReference type="FunFam" id="3.40.30.10:FF:000093">
    <property type="entry name" value="Glutaredoxin 2"/>
    <property type="match status" value="1"/>
</dbReference>
<dbReference type="NCBIfam" id="TIGR02180">
    <property type="entry name" value="GRX_euk"/>
    <property type="match status" value="1"/>
</dbReference>
<accession>A0A067BH60</accession>
<dbReference type="EMBL" id="KK584342">
    <property type="protein sequence ID" value="KDO16090.1"/>
    <property type="molecule type" value="Genomic_DNA"/>
</dbReference>
<dbReference type="GO" id="GO:0005737">
    <property type="term" value="C:cytoplasm"/>
    <property type="evidence" value="ECO:0007669"/>
    <property type="project" value="TreeGrafter"/>
</dbReference>
<keyword evidence="3" id="KW-1015">Disulfide bond</keyword>
<name>A0A067BH60_SAPPC</name>
<dbReference type="STRING" id="695850.A0A067BH60"/>
<keyword evidence="1" id="KW-0813">Transport</keyword>
<evidence type="ECO:0000256" key="3">
    <source>
        <dbReference type="ARBA" id="ARBA00023157"/>
    </source>
</evidence>
<evidence type="ECO:0000313" key="7">
    <source>
        <dbReference type="Proteomes" id="UP000030745"/>
    </source>
</evidence>
<gene>
    <name evidence="6" type="ORF">SPRG_18376</name>
</gene>
<dbReference type="KEGG" id="spar:SPRG_18376"/>
<dbReference type="CDD" id="cd03419">
    <property type="entry name" value="GRX_GRXh_1_2_like"/>
    <property type="match status" value="1"/>
</dbReference>
<dbReference type="InterPro" id="IPR002109">
    <property type="entry name" value="Glutaredoxin"/>
</dbReference>
<dbReference type="PROSITE" id="PS51354">
    <property type="entry name" value="GLUTAREDOXIN_2"/>
    <property type="match status" value="1"/>
</dbReference>
<dbReference type="VEuPathDB" id="FungiDB:SPRG_18376"/>
<dbReference type="Pfam" id="PF00462">
    <property type="entry name" value="Glutaredoxin"/>
    <property type="match status" value="1"/>
</dbReference>
<dbReference type="SUPFAM" id="SSF52833">
    <property type="entry name" value="Thioredoxin-like"/>
    <property type="match status" value="1"/>
</dbReference>
<dbReference type="InterPro" id="IPR014025">
    <property type="entry name" value="Glutaredoxin_subgr"/>
</dbReference>
<feature type="domain" description="Glutaredoxin" evidence="5">
    <location>
        <begin position="20"/>
        <end position="80"/>
    </location>
</feature>
<protein>
    <recommendedName>
        <fullName evidence="5">Glutaredoxin domain-containing protein</fullName>
    </recommendedName>
</protein>
<keyword evidence="4" id="KW-0676">Redox-active center</keyword>
<evidence type="ECO:0000256" key="2">
    <source>
        <dbReference type="ARBA" id="ARBA00022982"/>
    </source>
</evidence>
<dbReference type="Gene3D" id="3.40.30.10">
    <property type="entry name" value="Glutaredoxin"/>
    <property type="match status" value="1"/>
</dbReference>
<dbReference type="InterPro" id="IPR011767">
    <property type="entry name" value="GLR_AS"/>
</dbReference>
<dbReference type="PANTHER" id="PTHR45694:SF5">
    <property type="entry name" value="GLUTAREDOXIN 2"/>
    <property type="match status" value="1"/>
</dbReference>
<evidence type="ECO:0000313" key="6">
    <source>
        <dbReference type="EMBL" id="KDO16090.1"/>
    </source>
</evidence>
<dbReference type="PANTHER" id="PTHR45694">
    <property type="entry name" value="GLUTAREDOXIN 2"/>
    <property type="match status" value="1"/>
</dbReference>
<sequence length="108" mass="11477">MVASPETHAFVKATLASHGVTVFSKTYCPYCTQAKSVLTSVGAPYHVIELDVVPNGDEILQALIELTGRRTVPNVFVKDVTIGGGSDVAQLQREGKLVPLLQNASVLV</sequence>
<dbReference type="InterPro" id="IPR036249">
    <property type="entry name" value="Thioredoxin-like_sf"/>
</dbReference>
<dbReference type="AlphaFoldDB" id="A0A067BH60"/>
<evidence type="ECO:0000256" key="4">
    <source>
        <dbReference type="ARBA" id="ARBA00023284"/>
    </source>
</evidence>
<dbReference type="PRINTS" id="PR00160">
    <property type="entry name" value="GLUTAREDOXIN"/>
</dbReference>
<dbReference type="GO" id="GO:0034599">
    <property type="term" value="P:cellular response to oxidative stress"/>
    <property type="evidence" value="ECO:0007669"/>
    <property type="project" value="TreeGrafter"/>
</dbReference>
<dbReference type="InterPro" id="IPR011899">
    <property type="entry name" value="Glutaredoxin_euk/vir"/>
</dbReference>
<evidence type="ECO:0000259" key="5">
    <source>
        <dbReference type="Pfam" id="PF00462"/>
    </source>
</evidence>
<dbReference type="RefSeq" id="XP_012213202.1">
    <property type="nucleotide sequence ID" value="XM_012357812.1"/>
</dbReference>
<dbReference type="GO" id="GO:0015038">
    <property type="term" value="F:glutathione disulfide oxidoreductase activity"/>
    <property type="evidence" value="ECO:0007669"/>
    <property type="project" value="TreeGrafter"/>
</dbReference>
<dbReference type="PROSITE" id="PS00195">
    <property type="entry name" value="GLUTAREDOXIN_1"/>
    <property type="match status" value="1"/>
</dbReference>
<proteinExistence type="predicted"/>
<keyword evidence="7" id="KW-1185">Reference proteome</keyword>
<evidence type="ECO:0000256" key="1">
    <source>
        <dbReference type="ARBA" id="ARBA00022448"/>
    </source>
</evidence>
<dbReference type="OMA" id="GATHCPY"/>